<dbReference type="EMBL" id="BKCJ010000624">
    <property type="protein sequence ID" value="GEU34842.1"/>
    <property type="molecule type" value="Genomic_DNA"/>
</dbReference>
<feature type="region of interest" description="Disordered" evidence="1">
    <location>
        <begin position="619"/>
        <end position="663"/>
    </location>
</feature>
<feature type="compositionally biased region" description="Basic residues" evidence="1">
    <location>
        <begin position="464"/>
        <end position="474"/>
    </location>
</feature>
<organism evidence="3">
    <name type="scientific">Tanacetum cinerariifolium</name>
    <name type="common">Dalmatian daisy</name>
    <name type="synonym">Chrysanthemum cinerariifolium</name>
    <dbReference type="NCBI Taxonomy" id="118510"/>
    <lineage>
        <taxon>Eukaryota</taxon>
        <taxon>Viridiplantae</taxon>
        <taxon>Streptophyta</taxon>
        <taxon>Embryophyta</taxon>
        <taxon>Tracheophyta</taxon>
        <taxon>Spermatophyta</taxon>
        <taxon>Magnoliopsida</taxon>
        <taxon>eudicotyledons</taxon>
        <taxon>Gunneridae</taxon>
        <taxon>Pentapetalae</taxon>
        <taxon>asterids</taxon>
        <taxon>campanulids</taxon>
        <taxon>Asterales</taxon>
        <taxon>Asteraceae</taxon>
        <taxon>Asteroideae</taxon>
        <taxon>Anthemideae</taxon>
        <taxon>Anthemidinae</taxon>
        <taxon>Tanacetum</taxon>
    </lineage>
</organism>
<name>A0A6L2JDT0_TANCI</name>
<dbReference type="InterPro" id="IPR054722">
    <property type="entry name" value="PolX-like_BBD"/>
</dbReference>
<protein>
    <recommendedName>
        <fullName evidence="2">Retrovirus-related Pol polyprotein from transposon TNT 1-94-like beta-barrel domain-containing protein</fullName>
    </recommendedName>
</protein>
<gene>
    <name evidence="3" type="ORF">Tci_006820</name>
</gene>
<evidence type="ECO:0000256" key="1">
    <source>
        <dbReference type="SAM" id="MobiDB-lite"/>
    </source>
</evidence>
<dbReference type="Pfam" id="PF22936">
    <property type="entry name" value="Pol_BBD"/>
    <property type="match status" value="1"/>
</dbReference>
<dbReference type="AlphaFoldDB" id="A0A6L2JDT0"/>
<sequence>MPLNFGANESVNQEEGDRLERPNEPPLIEGHTSGSGEGRPEENIELTNTVPTPHDSPLIGEEARQEKERYNLEKALELQRQLDQRKGNVPKGDQDKEIDWNDPQVLRYHALQNKPFSKAEVRKNMIMYLKNQRGYKQSYFKGIKYEDIRPLFERIWDQVHTFVPKDSKIEREVMKKAGFDLHQGSSKKQRKDIAIEAIPLAIKPLVIIKYKIVKEGKISTYHITRADGSTRRYTSMINLLKNIHREDLETLWKLVKDKYATQANDEATKEAMKCLEESTQSHPQKVQEDQGYIDSGCSRHMTGNMSYLSDFKEFDEGYVTFGGGANGGKITGTLTTAIDVNVVEEKVKTVNGEEQIQVLVDKKKVIITETSVRSDLHLEDVEDSQVEGMVKHKEIYITPSHTKKISANMKRQAKDFSGKVTPLFETIMVQPQEDMGEDSEIPTNSHHTPTVTQPSTSSQPQQKQKFKKSKKRIIKGPQLNDSTHDVADGHVTTTSNDPLLSGWNTLRMQVRVIRRIASKQGRMIVDLDADEGVTLVDESHGRNDQDMFDTIIFDDEEVVSKKEVSTADLVSTGGEVVSTAGVKVSTAAITSQISMDEITLAKAIIDIKTSKPMAKGIVMQEPSETPTPTPIYSSQQPSKAKDKGKAKMIGPEKTFEKERSDYD</sequence>
<proteinExistence type="predicted"/>
<reference evidence="3" key="1">
    <citation type="journal article" date="2019" name="Sci. Rep.">
        <title>Draft genome of Tanacetum cinerariifolium, the natural source of mosquito coil.</title>
        <authorList>
            <person name="Yamashiro T."/>
            <person name="Shiraishi A."/>
            <person name="Satake H."/>
            <person name="Nakayama K."/>
        </authorList>
    </citation>
    <scope>NUCLEOTIDE SEQUENCE</scope>
</reference>
<feature type="region of interest" description="Disordered" evidence="1">
    <location>
        <begin position="434"/>
        <end position="495"/>
    </location>
</feature>
<feature type="domain" description="Retrovirus-related Pol polyprotein from transposon TNT 1-94-like beta-barrel" evidence="2">
    <location>
        <begin position="292"/>
        <end position="325"/>
    </location>
</feature>
<accession>A0A6L2JDT0</accession>
<comment type="caution">
    <text evidence="3">The sequence shown here is derived from an EMBL/GenBank/DDBJ whole genome shotgun (WGS) entry which is preliminary data.</text>
</comment>
<evidence type="ECO:0000313" key="3">
    <source>
        <dbReference type="EMBL" id="GEU34842.1"/>
    </source>
</evidence>
<feature type="region of interest" description="Disordered" evidence="1">
    <location>
        <begin position="1"/>
        <end position="67"/>
    </location>
</feature>
<feature type="compositionally biased region" description="Basic and acidic residues" evidence="1">
    <location>
        <begin position="653"/>
        <end position="663"/>
    </location>
</feature>
<feature type="compositionally biased region" description="Low complexity" evidence="1">
    <location>
        <begin position="448"/>
        <end position="463"/>
    </location>
</feature>
<evidence type="ECO:0000259" key="2">
    <source>
        <dbReference type="Pfam" id="PF22936"/>
    </source>
</evidence>
<feature type="compositionally biased region" description="Polar residues" evidence="1">
    <location>
        <begin position="622"/>
        <end position="638"/>
    </location>
</feature>